<dbReference type="EMBL" id="FR687359">
    <property type="protein sequence ID" value="CBW76378.1"/>
    <property type="molecule type" value="Genomic_DNA"/>
</dbReference>
<sequence length="63" mass="6979">MHRKFNARTRQRVVIACLMPSPMKALPTPRSSHCLTRARPDSRCVAVPAIQATTGPGQALLRR</sequence>
<reference evidence="1 2" key="1">
    <citation type="journal article" date="2011" name="J. Bacteriol.">
        <title>Complete genome sequence of Burkholderia rhizoxinica, an endosymbiont of Rhizopus microsporus.</title>
        <authorList>
            <person name="Lackner G."/>
            <person name="Moebius N."/>
            <person name="Partida-Martinez L."/>
            <person name="Hertweck C."/>
        </authorList>
    </citation>
    <scope>NUCLEOTIDE SEQUENCE [LARGE SCALE GENOMIC DNA]</scope>
    <source>
        <strain evidence="2">DSM 19002 / CIP 109453 / HKI 454</strain>
    </source>
</reference>
<organism evidence="1 2">
    <name type="scientific">Mycetohabitans rhizoxinica (strain DSM 19002 / CIP 109453 / HKI 454)</name>
    <name type="common">Paraburkholderia rhizoxinica</name>
    <dbReference type="NCBI Taxonomy" id="882378"/>
    <lineage>
        <taxon>Bacteria</taxon>
        <taxon>Pseudomonadati</taxon>
        <taxon>Pseudomonadota</taxon>
        <taxon>Betaproteobacteria</taxon>
        <taxon>Burkholderiales</taxon>
        <taxon>Burkholderiaceae</taxon>
        <taxon>Mycetohabitans</taxon>
    </lineage>
</organism>
<proteinExistence type="predicted"/>
<name>E5ANC5_MYCRK</name>
<dbReference type="AlphaFoldDB" id="E5ANC5"/>
<dbReference type="KEGG" id="brh:RBRH_04079"/>
<gene>
    <name evidence="1" type="ordered locus">RBRH_04079</name>
</gene>
<dbReference type="Proteomes" id="UP000007437">
    <property type="component" value="Chromosome"/>
</dbReference>
<evidence type="ECO:0000313" key="2">
    <source>
        <dbReference type="Proteomes" id="UP000007437"/>
    </source>
</evidence>
<dbReference type="HOGENOM" id="CLU_2877229_0_0_4"/>
<accession>E5ANC5</accession>
<evidence type="ECO:0000313" key="1">
    <source>
        <dbReference type="EMBL" id="CBW76378.1"/>
    </source>
</evidence>
<protein>
    <submittedName>
        <fullName evidence="1">Uncharacterized protein</fullName>
    </submittedName>
</protein>